<keyword evidence="1" id="KW-1133">Transmembrane helix</keyword>
<keyword evidence="3" id="KW-1185">Reference proteome</keyword>
<sequence>MLSSAGLRALAPTIGLIYGFQAACASIAVPLKTEKYYDLCGSMGFLSAVGFSLYWPSLRSKFIVGTAGATIPAITAFHPRQLVMSGITALWAGRLGTFLFQRIQKHGGDSRFDDIKPSPVKFFGAWMMQATWIAITALPVWLINTTPRTLQPKFGPLDFLGLSVWVLGWGLEVVADRQKTLWREAKSQGKHDEQFIGSGVWAWSRHPNYFGEVSSWVGQYILSLSALSAASGPMGATSLTASSPWFPRYIVFAAAASPLLEYALIRYISGVPMLEQSIEKKLGDDPKWKQYKKETPVFIPFIGGSKA</sequence>
<evidence type="ECO:0000313" key="3">
    <source>
        <dbReference type="Proteomes" id="UP000245942"/>
    </source>
</evidence>
<dbReference type="GeneID" id="37013344"/>
<dbReference type="Pfam" id="PF06966">
    <property type="entry name" value="DUF1295"/>
    <property type="match status" value="2"/>
</dbReference>
<dbReference type="Gene3D" id="1.20.120.1630">
    <property type="match status" value="1"/>
</dbReference>
<dbReference type="AlphaFoldDB" id="A0A316UEK2"/>
<organism evidence="2 3">
    <name type="scientific">Pseudomicrostroma glucosiphilum</name>
    <dbReference type="NCBI Taxonomy" id="1684307"/>
    <lineage>
        <taxon>Eukaryota</taxon>
        <taxon>Fungi</taxon>
        <taxon>Dikarya</taxon>
        <taxon>Basidiomycota</taxon>
        <taxon>Ustilaginomycotina</taxon>
        <taxon>Exobasidiomycetes</taxon>
        <taxon>Microstromatales</taxon>
        <taxon>Microstromatales incertae sedis</taxon>
        <taxon>Pseudomicrostroma</taxon>
    </lineage>
</organism>
<keyword evidence="1" id="KW-0812">Transmembrane</keyword>
<protein>
    <submittedName>
        <fullName evidence="2">DUF1295-domain-containing protein</fullName>
    </submittedName>
</protein>
<dbReference type="InterPro" id="IPR010721">
    <property type="entry name" value="UstE-like"/>
</dbReference>
<dbReference type="PANTHER" id="PTHR32251:SF17">
    <property type="entry name" value="STEROID 5-ALPHA REDUCTASE C-TERMINAL DOMAIN-CONTAINING PROTEIN"/>
    <property type="match status" value="1"/>
</dbReference>
<feature type="transmembrane region" description="Helical" evidence="1">
    <location>
        <begin position="6"/>
        <end position="29"/>
    </location>
</feature>
<evidence type="ECO:0000256" key="1">
    <source>
        <dbReference type="SAM" id="Phobius"/>
    </source>
</evidence>
<keyword evidence="1" id="KW-0472">Membrane</keyword>
<dbReference type="PROSITE" id="PS50244">
    <property type="entry name" value="S5A_REDUCTASE"/>
    <property type="match status" value="1"/>
</dbReference>
<feature type="transmembrane region" description="Helical" evidence="1">
    <location>
        <begin position="36"/>
        <end position="55"/>
    </location>
</feature>
<reference evidence="2 3" key="1">
    <citation type="journal article" date="2018" name="Mol. Biol. Evol.">
        <title>Broad Genomic Sampling Reveals a Smut Pathogenic Ancestry of the Fungal Clade Ustilaginomycotina.</title>
        <authorList>
            <person name="Kijpornyongpan T."/>
            <person name="Mondo S.J."/>
            <person name="Barry K."/>
            <person name="Sandor L."/>
            <person name="Lee J."/>
            <person name="Lipzen A."/>
            <person name="Pangilinan J."/>
            <person name="LaButti K."/>
            <person name="Hainaut M."/>
            <person name="Henrissat B."/>
            <person name="Grigoriev I.V."/>
            <person name="Spatafora J.W."/>
            <person name="Aime M.C."/>
        </authorList>
    </citation>
    <scope>NUCLEOTIDE SEQUENCE [LARGE SCALE GENOMIC DNA]</scope>
    <source>
        <strain evidence="2 3">MCA 4718</strain>
    </source>
</reference>
<dbReference type="EMBL" id="KZ819322">
    <property type="protein sequence ID" value="PWN22821.1"/>
    <property type="molecule type" value="Genomic_DNA"/>
</dbReference>
<dbReference type="PANTHER" id="PTHR32251">
    <property type="entry name" value="3-OXO-5-ALPHA-STEROID 4-DEHYDROGENASE"/>
    <property type="match status" value="1"/>
</dbReference>
<name>A0A316UEK2_9BASI</name>
<accession>A0A316UEK2</accession>
<dbReference type="RefSeq" id="XP_025349981.1">
    <property type="nucleotide sequence ID" value="XM_025491610.1"/>
</dbReference>
<proteinExistence type="predicted"/>
<evidence type="ECO:0000313" key="2">
    <source>
        <dbReference type="EMBL" id="PWN22821.1"/>
    </source>
</evidence>
<gene>
    <name evidence="2" type="ORF">BCV69DRAFT_280427</name>
</gene>
<dbReference type="Proteomes" id="UP000245942">
    <property type="component" value="Unassembled WGS sequence"/>
</dbReference>
<dbReference type="OrthoDB" id="67965at2759"/>
<feature type="transmembrane region" description="Helical" evidence="1">
    <location>
        <begin position="122"/>
        <end position="142"/>
    </location>
</feature>
<dbReference type="GO" id="GO:0016020">
    <property type="term" value="C:membrane"/>
    <property type="evidence" value="ECO:0007669"/>
    <property type="project" value="TreeGrafter"/>
</dbReference>